<gene>
    <name evidence="1" type="ORF">I312_05088</name>
</gene>
<sequence length="73" mass="8487">MTHYYAPSSYKCLSIWICVHLLSQNSAIHQKFTRWSMDMSCNGFRNPCGFAGNVQAFCPIFERRYLPKIIGHL</sequence>
<proteinExistence type="predicted"/>
<dbReference type="OrthoDB" id="10521603at2759"/>
<accession>A0A0D0VDZ4</accession>
<name>A0A0D0VDZ4_CRYGA</name>
<protein>
    <submittedName>
        <fullName evidence="1">Uncharacterized protein</fullName>
    </submittedName>
</protein>
<reference evidence="1" key="1">
    <citation type="submission" date="2015-01" db="EMBL/GenBank/DDBJ databases">
        <title>The Genome Sequence of Cryptococcus gattii CA1280.</title>
        <authorList>
            <consortium name="The Broad Institute Genomics Platform"/>
            <person name="Cuomo C."/>
            <person name="Litvintseva A."/>
            <person name="Chen Y."/>
            <person name="Heitman J."/>
            <person name="Sun S."/>
            <person name="Springer D."/>
            <person name="Dromer F."/>
            <person name="Young S."/>
            <person name="Zeng Q."/>
            <person name="Gargeya S."/>
            <person name="Abouelleil A."/>
            <person name="Alvarado L."/>
            <person name="Chapman S.B."/>
            <person name="Gainer-Dewar J."/>
            <person name="Goldberg J."/>
            <person name="Griggs A."/>
            <person name="Gujja S."/>
            <person name="Hansen M."/>
            <person name="Howarth C."/>
            <person name="Imamovic A."/>
            <person name="Larimer J."/>
            <person name="Murphy C."/>
            <person name="Naylor J."/>
            <person name="Pearson M."/>
            <person name="Priest M."/>
            <person name="Roberts A."/>
            <person name="Saif S."/>
            <person name="Shea T."/>
            <person name="Sykes S."/>
            <person name="Wortman J."/>
            <person name="Nusbaum C."/>
            <person name="Birren B."/>
        </authorList>
    </citation>
    <scope>NUCLEOTIDE SEQUENCE [LARGE SCALE GENOMIC DNA]</scope>
    <source>
        <strain evidence="1">CA1280</strain>
    </source>
</reference>
<evidence type="ECO:0000313" key="1">
    <source>
        <dbReference type="EMBL" id="KIR45726.1"/>
    </source>
</evidence>
<dbReference type="AlphaFoldDB" id="A0A0D0VDZ4"/>
<dbReference type="HOGENOM" id="CLU_2704725_0_0_1"/>
<organism evidence="1">
    <name type="scientific">Cryptococcus bacillisporus CA1280</name>
    <dbReference type="NCBI Taxonomy" id="1296109"/>
    <lineage>
        <taxon>Eukaryota</taxon>
        <taxon>Fungi</taxon>
        <taxon>Dikarya</taxon>
        <taxon>Basidiomycota</taxon>
        <taxon>Agaricomycotina</taxon>
        <taxon>Tremellomycetes</taxon>
        <taxon>Tremellales</taxon>
        <taxon>Cryptococcaceae</taxon>
        <taxon>Cryptococcus</taxon>
        <taxon>Cryptococcus gattii species complex</taxon>
    </lineage>
</organism>
<dbReference type="EMBL" id="KN847987">
    <property type="protein sequence ID" value="KIR45726.1"/>
    <property type="molecule type" value="Genomic_DNA"/>
</dbReference>